<reference evidence="2 3" key="1">
    <citation type="submission" date="2023-07" db="EMBL/GenBank/DDBJ databases">
        <title>Sequencing the genomes of 1000 actinobacteria strains.</title>
        <authorList>
            <person name="Klenk H.-P."/>
        </authorList>
    </citation>
    <scope>NUCLEOTIDE SEQUENCE [LARGE SCALE GENOMIC DNA]</scope>
    <source>
        <strain evidence="2 3">DSM 44710</strain>
    </source>
</reference>
<name>A0ABT9MTB0_9ACTN</name>
<organism evidence="2 3">
    <name type="scientific">Catenuloplanes nepalensis</name>
    <dbReference type="NCBI Taxonomy" id="587533"/>
    <lineage>
        <taxon>Bacteria</taxon>
        <taxon>Bacillati</taxon>
        <taxon>Actinomycetota</taxon>
        <taxon>Actinomycetes</taxon>
        <taxon>Micromonosporales</taxon>
        <taxon>Micromonosporaceae</taxon>
        <taxon>Catenuloplanes</taxon>
    </lineage>
</organism>
<sequence>MIAHLRAKDVQGVLMPAALASFAAVTLALAIASA</sequence>
<keyword evidence="1" id="KW-1133">Transmembrane helix</keyword>
<evidence type="ECO:0000313" key="3">
    <source>
        <dbReference type="Proteomes" id="UP001240984"/>
    </source>
</evidence>
<evidence type="ECO:0000256" key="1">
    <source>
        <dbReference type="SAM" id="Phobius"/>
    </source>
</evidence>
<accession>A0ABT9MTB0</accession>
<dbReference type="Proteomes" id="UP001240984">
    <property type="component" value="Unassembled WGS sequence"/>
</dbReference>
<protein>
    <submittedName>
        <fullName evidence="2">Uncharacterized protein</fullName>
    </submittedName>
</protein>
<keyword evidence="1" id="KW-0472">Membrane</keyword>
<dbReference type="EMBL" id="JAUSRA010000001">
    <property type="protein sequence ID" value="MDP9794623.1"/>
    <property type="molecule type" value="Genomic_DNA"/>
</dbReference>
<proteinExistence type="predicted"/>
<evidence type="ECO:0000313" key="2">
    <source>
        <dbReference type="EMBL" id="MDP9794623.1"/>
    </source>
</evidence>
<keyword evidence="3" id="KW-1185">Reference proteome</keyword>
<feature type="transmembrane region" description="Helical" evidence="1">
    <location>
        <begin position="12"/>
        <end position="32"/>
    </location>
</feature>
<keyword evidence="1" id="KW-0812">Transmembrane</keyword>
<gene>
    <name evidence="2" type="ORF">J2S43_003135</name>
</gene>
<comment type="caution">
    <text evidence="2">The sequence shown here is derived from an EMBL/GenBank/DDBJ whole genome shotgun (WGS) entry which is preliminary data.</text>
</comment>